<reference evidence="2 3" key="1">
    <citation type="submission" date="2018-01" db="EMBL/GenBank/DDBJ databases">
        <title>Genome sequence of Iodobacter sp. strain PCH194 isolated from Indian Trans-Himalaya.</title>
        <authorList>
            <person name="Kumar V."/>
            <person name="Thakur V."/>
            <person name="Kumar S."/>
            <person name="Singh D."/>
        </authorList>
    </citation>
    <scope>NUCLEOTIDE SEQUENCE [LARGE SCALE GENOMIC DNA]</scope>
    <source>
        <strain evidence="2 3">PCH194</strain>
    </source>
</reference>
<name>A0A7G3G8F3_9NEIS</name>
<dbReference type="GO" id="GO:0006313">
    <property type="term" value="P:DNA transposition"/>
    <property type="evidence" value="ECO:0007669"/>
    <property type="project" value="InterPro"/>
</dbReference>
<organism evidence="2 3">
    <name type="scientific">Iodobacter fluviatilis</name>
    <dbReference type="NCBI Taxonomy" id="537"/>
    <lineage>
        <taxon>Bacteria</taxon>
        <taxon>Pseudomonadati</taxon>
        <taxon>Pseudomonadota</taxon>
        <taxon>Betaproteobacteria</taxon>
        <taxon>Neisseriales</taxon>
        <taxon>Chitinibacteraceae</taxon>
        <taxon>Iodobacter</taxon>
    </lineage>
</organism>
<dbReference type="Proteomes" id="UP000515917">
    <property type="component" value="Chromosome"/>
</dbReference>
<dbReference type="EMBL" id="CP025781">
    <property type="protein sequence ID" value="QBC43303.1"/>
    <property type="molecule type" value="Genomic_DNA"/>
</dbReference>
<dbReference type="InterPro" id="IPR002559">
    <property type="entry name" value="Transposase_11"/>
</dbReference>
<dbReference type="GO" id="GO:0004803">
    <property type="term" value="F:transposase activity"/>
    <property type="evidence" value="ECO:0007669"/>
    <property type="project" value="InterPro"/>
</dbReference>
<gene>
    <name evidence="2" type="ORF">C1H71_06955</name>
</gene>
<dbReference type="AlphaFoldDB" id="A0A7G3G8F3"/>
<evidence type="ECO:0000313" key="2">
    <source>
        <dbReference type="EMBL" id="QBC43303.1"/>
    </source>
</evidence>
<keyword evidence="3" id="KW-1185">Reference proteome</keyword>
<protein>
    <recommendedName>
        <fullName evidence="1">Transposase IS4-like domain-containing protein</fullName>
    </recommendedName>
</protein>
<sequence length="79" mass="9009">MRSEGERKTKKHSVEYRRQWRKVHIGIDAETLEICAIEVMSNARGDAQVLPDMIEQMPEDEVLVSVHGDGARSVNRYGV</sequence>
<evidence type="ECO:0000259" key="1">
    <source>
        <dbReference type="Pfam" id="PF01609"/>
    </source>
</evidence>
<dbReference type="KEGG" id="ifl:C1H71_06955"/>
<proteinExistence type="predicted"/>
<accession>A0A7G3G8F3</accession>
<dbReference type="Pfam" id="PF01609">
    <property type="entry name" value="DDE_Tnp_1"/>
    <property type="match status" value="1"/>
</dbReference>
<evidence type="ECO:0000313" key="3">
    <source>
        <dbReference type="Proteomes" id="UP000515917"/>
    </source>
</evidence>
<dbReference type="GO" id="GO:0003677">
    <property type="term" value="F:DNA binding"/>
    <property type="evidence" value="ECO:0007669"/>
    <property type="project" value="InterPro"/>
</dbReference>
<feature type="domain" description="Transposase IS4-like" evidence="1">
    <location>
        <begin position="6"/>
        <end position="70"/>
    </location>
</feature>